<evidence type="ECO:0000313" key="3">
    <source>
        <dbReference type="Proteomes" id="UP000287027"/>
    </source>
</evidence>
<evidence type="ECO:0000256" key="1">
    <source>
        <dbReference type="SAM" id="MobiDB-lite"/>
    </source>
</evidence>
<dbReference type="AlphaFoldDB" id="A0A5B9GIZ7"/>
<reference evidence="2 3" key="1">
    <citation type="submission" date="2019-08" db="EMBL/GenBank/DDBJ databases">
        <title>Acetobacter oryzioeni sp. nov., isolated from Korean rice wine vinegar.</title>
        <authorList>
            <person name="Baek J.H."/>
            <person name="Kim K.H."/>
            <person name="Jeon C.O."/>
            <person name="Han D.M."/>
        </authorList>
    </citation>
    <scope>NUCLEOTIDE SEQUENCE [LARGE SCALE GENOMIC DNA]</scope>
    <source>
        <strain evidence="2 3">B6</strain>
    </source>
</reference>
<sequence length="162" mass="18004">MFPERDGWHWLSNKPNETPFPAEWTHEDYSDAETEWFWDMGEEPEEAHEMAGLYYHGPCPFPDKKNIALSNIETLTDRARKNIVAASGARKMAKALSPILDDIDAEVATIRDQNSILTPTQINGMLAAERERCISACEDEGKAFESPEYAGGKSNALGGVDG</sequence>
<evidence type="ECO:0000313" key="2">
    <source>
        <dbReference type="EMBL" id="QEE86023.1"/>
    </source>
</evidence>
<dbReference type="EMBL" id="CP042808">
    <property type="protein sequence ID" value="QEE86023.1"/>
    <property type="molecule type" value="Genomic_DNA"/>
</dbReference>
<dbReference type="RefSeq" id="WP_128105861.1">
    <property type="nucleotide sequence ID" value="NZ_CP042808.1"/>
</dbReference>
<name>A0A5B9GIZ7_9PROT</name>
<dbReference type="KEGG" id="aoy:EOV40_010095"/>
<gene>
    <name evidence="2" type="ORF">EOV40_010095</name>
</gene>
<accession>A0A5B9GIZ7</accession>
<keyword evidence="3" id="KW-1185">Reference proteome</keyword>
<protein>
    <submittedName>
        <fullName evidence="2">Uncharacterized protein</fullName>
    </submittedName>
</protein>
<feature type="region of interest" description="Disordered" evidence="1">
    <location>
        <begin position="1"/>
        <end position="21"/>
    </location>
</feature>
<organism evidence="2 3">
    <name type="scientific">Acetobacter oryzoeni</name>
    <dbReference type="NCBI Taxonomy" id="2500548"/>
    <lineage>
        <taxon>Bacteria</taxon>
        <taxon>Pseudomonadati</taxon>
        <taxon>Pseudomonadota</taxon>
        <taxon>Alphaproteobacteria</taxon>
        <taxon>Acetobacterales</taxon>
        <taxon>Acetobacteraceae</taxon>
        <taxon>Acetobacter</taxon>
    </lineage>
</organism>
<dbReference type="Proteomes" id="UP000287027">
    <property type="component" value="Chromosome"/>
</dbReference>
<proteinExistence type="predicted"/>